<keyword evidence="2" id="KW-1185">Reference proteome</keyword>
<dbReference type="Proteomes" id="UP001501436">
    <property type="component" value="Unassembled WGS sequence"/>
</dbReference>
<comment type="caution">
    <text evidence="1">The sequence shown here is derived from an EMBL/GenBank/DDBJ whole genome shotgun (WGS) entry which is preliminary data.</text>
</comment>
<evidence type="ECO:0000313" key="1">
    <source>
        <dbReference type="EMBL" id="GAA4922959.1"/>
    </source>
</evidence>
<dbReference type="CDD" id="cd08577">
    <property type="entry name" value="PI-PLCc_GDPD_SF_unchar3"/>
    <property type="match status" value="1"/>
</dbReference>
<dbReference type="Gene3D" id="3.20.20.190">
    <property type="entry name" value="Phosphatidylinositol (PI) phosphodiesterase"/>
    <property type="match status" value="1"/>
</dbReference>
<sequence length="242" mass="27762">MFDALDNGYTHIEADIFYINGEMVVAHFFPFFQGKRTLENLYLKPLAERVKKQGNIFEGYDTPITLMIDIKTGADDTYRALKPLLNKYSSILSSYENGKVHQRQVTIVLSGNKPYRSIKNERQRLAFIDEDLRDVGKDKCNANVYQMASCKYSSLLNWDGNGNMPEKERKRLCSYVTKAHSMGKKVRLWASPEKESVWKQLLNCGVDLINTDELTTLRKFLVNNTLVHEKINLAGKPRVASL</sequence>
<protein>
    <submittedName>
        <fullName evidence="1">Phosphatidylinositol-specific phospholipase C/glycerophosphodiester phosphodiesterase family protein</fullName>
    </submittedName>
</protein>
<accession>A0ABP9G2C2</accession>
<name>A0ABP9G2C2_9SPHI</name>
<dbReference type="InterPro" id="IPR039559">
    <property type="entry name" value="AIM6_PI-PLC-like_dom"/>
</dbReference>
<dbReference type="EMBL" id="BAABJI010000002">
    <property type="protein sequence ID" value="GAA4922959.1"/>
    <property type="molecule type" value="Genomic_DNA"/>
</dbReference>
<gene>
    <name evidence="1" type="ORF">GCM10023313_28770</name>
</gene>
<dbReference type="SUPFAM" id="SSF51695">
    <property type="entry name" value="PLC-like phosphodiesterases"/>
    <property type="match status" value="1"/>
</dbReference>
<evidence type="ECO:0000313" key="2">
    <source>
        <dbReference type="Proteomes" id="UP001501436"/>
    </source>
</evidence>
<dbReference type="Pfam" id="PF13653">
    <property type="entry name" value="GDPD_2"/>
    <property type="match status" value="1"/>
</dbReference>
<organism evidence="1 2">
    <name type="scientific">Mucilaginibacter defluvii</name>
    <dbReference type="NCBI Taxonomy" id="1196019"/>
    <lineage>
        <taxon>Bacteria</taxon>
        <taxon>Pseudomonadati</taxon>
        <taxon>Bacteroidota</taxon>
        <taxon>Sphingobacteriia</taxon>
        <taxon>Sphingobacteriales</taxon>
        <taxon>Sphingobacteriaceae</taxon>
        <taxon>Mucilaginibacter</taxon>
    </lineage>
</organism>
<dbReference type="InterPro" id="IPR017946">
    <property type="entry name" value="PLC-like_Pdiesterase_TIM-brl"/>
</dbReference>
<proteinExistence type="predicted"/>
<reference evidence="2" key="1">
    <citation type="journal article" date="2019" name="Int. J. Syst. Evol. Microbiol.">
        <title>The Global Catalogue of Microorganisms (GCM) 10K type strain sequencing project: providing services to taxonomists for standard genome sequencing and annotation.</title>
        <authorList>
            <consortium name="The Broad Institute Genomics Platform"/>
            <consortium name="The Broad Institute Genome Sequencing Center for Infectious Disease"/>
            <person name="Wu L."/>
            <person name="Ma J."/>
        </authorList>
    </citation>
    <scope>NUCLEOTIDE SEQUENCE [LARGE SCALE GENOMIC DNA]</scope>
    <source>
        <strain evidence="2">JCM 18283</strain>
    </source>
</reference>